<evidence type="ECO:0000259" key="3">
    <source>
        <dbReference type="Pfam" id="PF14302"/>
    </source>
</evidence>
<dbReference type="PANTHER" id="PTHR35535:SF2">
    <property type="entry name" value="DUF306 DOMAIN-CONTAINING PROTEIN"/>
    <property type="match status" value="1"/>
</dbReference>
<evidence type="ECO:0008006" key="6">
    <source>
        <dbReference type="Google" id="ProtNLM"/>
    </source>
</evidence>
<reference evidence="4 5" key="1">
    <citation type="submission" date="2023-08" db="EMBL/GenBank/DDBJ databases">
        <title>Draft genome sequence of Algoriphagus taiwanensis.</title>
        <authorList>
            <person name="Takatani N."/>
            <person name="Hosokawa M."/>
            <person name="Sawabe T."/>
        </authorList>
    </citation>
    <scope>NUCLEOTIDE SEQUENCE [LARGE SCALE GENOMIC DNA]</scope>
    <source>
        <strain evidence="4 5">JCM 19755</strain>
    </source>
</reference>
<dbReference type="RefSeq" id="WP_338229201.1">
    <property type="nucleotide sequence ID" value="NZ_BTPE01000009.1"/>
</dbReference>
<dbReference type="InterPro" id="IPR025485">
    <property type="entry name" value="DUF4377"/>
</dbReference>
<keyword evidence="5" id="KW-1185">Reference proteome</keyword>
<keyword evidence="1" id="KW-0732">Signal</keyword>
<dbReference type="EMBL" id="BTPE01000009">
    <property type="protein sequence ID" value="GMQ34377.1"/>
    <property type="molecule type" value="Genomic_DNA"/>
</dbReference>
<gene>
    <name evidence="4" type="ORF">Ataiwa_26490</name>
</gene>
<evidence type="ECO:0000313" key="4">
    <source>
        <dbReference type="EMBL" id="GMQ34377.1"/>
    </source>
</evidence>
<feature type="signal peptide" evidence="1">
    <location>
        <begin position="1"/>
        <end position="20"/>
    </location>
</feature>
<accession>A0ABQ6Q3D7</accession>
<evidence type="ECO:0000256" key="1">
    <source>
        <dbReference type="SAM" id="SignalP"/>
    </source>
</evidence>
<proteinExistence type="predicted"/>
<dbReference type="Gene3D" id="2.40.128.270">
    <property type="match status" value="1"/>
</dbReference>
<dbReference type="PANTHER" id="PTHR35535">
    <property type="entry name" value="HEAT SHOCK PROTEIN HSLJ"/>
    <property type="match status" value="1"/>
</dbReference>
<dbReference type="Pfam" id="PF14302">
    <property type="entry name" value="DUF4377"/>
    <property type="match status" value="1"/>
</dbReference>
<feature type="domain" description="DUF306" evidence="2">
    <location>
        <begin position="126"/>
        <end position="227"/>
    </location>
</feature>
<dbReference type="Pfam" id="PF03724">
    <property type="entry name" value="META"/>
    <property type="match status" value="1"/>
</dbReference>
<evidence type="ECO:0000259" key="2">
    <source>
        <dbReference type="Pfam" id="PF03724"/>
    </source>
</evidence>
<dbReference type="InterPro" id="IPR005184">
    <property type="entry name" value="DUF306_Meta_HslJ"/>
</dbReference>
<dbReference type="PROSITE" id="PS51257">
    <property type="entry name" value="PROKAR_LIPOPROTEIN"/>
    <property type="match status" value="1"/>
</dbReference>
<feature type="chain" id="PRO_5045906102" description="META domain-containing protein" evidence="1">
    <location>
        <begin position="21"/>
        <end position="233"/>
    </location>
</feature>
<protein>
    <recommendedName>
        <fullName evidence="6">META domain-containing protein</fullName>
    </recommendedName>
</protein>
<feature type="domain" description="DUF4377" evidence="3">
    <location>
        <begin position="36"/>
        <end position="114"/>
    </location>
</feature>
<name>A0ABQ6Q3D7_9BACT</name>
<organism evidence="4 5">
    <name type="scientific">Algoriphagus taiwanensis</name>
    <dbReference type="NCBI Taxonomy" id="1445656"/>
    <lineage>
        <taxon>Bacteria</taxon>
        <taxon>Pseudomonadati</taxon>
        <taxon>Bacteroidota</taxon>
        <taxon>Cytophagia</taxon>
        <taxon>Cytophagales</taxon>
        <taxon>Cyclobacteriaceae</taxon>
        <taxon>Algoriphagus</taxon>
    </lineage>
</organism>
<sequence>MKTLLIFLQFLALAMASCTSEEKSEVENTLPTETWWINSAKVDCMGVGPMTCFQIQKSESIESGKWELFYDQIEGFSYEPGNLYRVKVEITEKPKPIPADASSLSYKLVEVLSKEADKRLALTNIWKVVYVGRFQDPKSFKNGNALTFELNVSAGTYFGEMGCNTVRGSLVVEDQSRITLGPGATTMMACPDMEVEIDMKKALQKISKYKFDKGLLYFLDEEEKTMMMLQAVD</sequence>
<dbReference type="InterPro" id="IPR038670">
    <property type="entry name" value="HslJ-like_sf"/>
</dbReference>
<evidence type="ECO:0000313" key="5">
    <source>
        <dbReference type="Proteomes" id="UP001307705"/>
    </source>
</evidence>
<comment type="caution">
    <text evidence="4">The sequence shown here is derived from an EMBL/GenBank/DDBJ whole genome shotgun (WGS) entry which is preliminary data.</text>
</comment>
<dbReference type="Proteomes" id="UP001307705">
    <property type="component" value="Unassembled WGS sequence"/>
</dbReference>
<dbReference type="InterPro" id="IPR053147">
    <property type="entry name" value="Hsp_HslJ-like"/>
</dbReference>